<protein>
    <submittedName>
        <fullName evidence="1">Uncharacterized protein</fullName>
    </submittedName>
</protein>
<dbReference type="Proteomes" id="UP001303046">
    <property type="component" value="Unassembled WGS sequence"/>
</dbReference>
<comment type="caution">
    <text evidence="1">The sequence shown here is derived from an EMBL/GenBank/DDBJ whole genome shotgun (WGS) entry which is preliminary data.</text>
</comment>
<evidence type="ECO:0000313" key="2">
    <source>
        <dbReference type="Proteomes" id="UP001303046"/>
    </source>
</evidence>
<keyword evidence="2" id="KW-1185">Reference proteome</keyword>
<dbReference type="EMBL" id="JAVFWL010000003">
    <property type="protein sequence ID" value="KAK6746441.1"/>
    <property type="molecule type" value="Genomic_DNA"/>
</dbReference>
<gene>
    <name evidence="1" type="primary">Necator_chrIII.g13271</name>
    <name evidence="1" type="ORF">RB195_012504</name>
</gene>
<proteinExistence type="predicted"/>
<name>A0ABR1DAF7_NECAM</name>
<accession>A0ABR1DAF7</accession>
<sequence length="110" mass="13224">MCFLSECNRMVFDRRICLNSEKKKKKKKKRRNKFTLTLPLTIILEDLRRIRTKERKRNLCLESVHDSFICVGSIEYLKQGTKGWRNIKILSRVLYVNTPEQENEVQVYKS</sequence>
<evidence type="ECO:0000313" key="1">
    <source>
        <dbReference type="EMBL" id="KAK6746441.1"/>
    </source>
</evidence>
<reference evidence="1 2" key="1">
    <citation type="submission" date="2023-08" db="EMBL/GenBank/DDBJ databases">
        <title>A Necator americanus chromosomal reference genome.</title>
        <authorList>
            <person name="Ilik V."/>
            <person name="Petrzelkova K.J."/>
            <person name="Pardy F."/>
            <person name="Fuh T."/>
            <person name="Niatou-Singa F.S."/>
            <person name="Gouil Q."/>
            <person name="Baker L."/>
            <person name="Ritchie M.E."/>
            <person name="Jex A.R."/>
            <person name="Gazzola D."/>
            <person name="Li H."/>
            <person name="Toshio Fujiwara R."/>
            <person name="Zhan B."/>
            <person name="Aroian R.V."/>
            <person name="Pafco B."/>
            <person name="Schwarz E.M."/>
        </authorList>
    </citation>
    <scope>NUCLEOTIDE SEQUENCE [LARGE SCALE GENOMIC DNA]</scope>
    <source>
        <strain evidence="1 2">Aroian</strain>
        <tissue evidence="1">Whole animal</tissue>
    </source>
</reference>
<organism evidence="1 2">
    <name type="scientific">Necator americanus</name>
    <name type="common">Human hookworm</name>
    <dbReference type="NCBI Taxonomy" id="51031"/>
    <lineage>
        <taxon>Eukaryota</taxon>
        <taxon>Metazoa</taxon>
        <taxon>Ecdysozoa</taxon>
        <taxon>Nematoda</taxon>
        <taxon>Chromadorea</taxon>
        <taxon>Rhabditida</taxon>
        <taxon>Rhabditina</taxon>
        <taxon>Rhabditomorpha</taxon>
        <taxon>Strongyloidea</taxon>
        <taxon>Ancylostomatidae</taxon>
        <taxon>Bunostominae</taxon>
        <taxon>Necator</taxon>
    </lineage>
</organism>